<reference evidence="2 3" key="1">
    <citation type="submission" date="2016-10" db="EMBL/GenBank/DDBJ databases">
        <authorList>
            <person name="de Groot N.N."/>
        </authorList>
    </citation>
    <scope>NUCLEOTIDE SEQUENCE [LARGE SCALE GENOMIC DNA]</scope>
    <source>
        <strain evidence="2 3">DSM 19938</strain>
    </source>
</reference>
<dbReference type="Proteomes" id="UP000199532">
    <property type="component" value="Unassembled WGS sequence"/>
</dbReference>
<dbReference type="Gene3D" id="3.90.550.10">
    <property type="entry name" value="Spore Coat Polysaccharide Biosynthesis Protein SpsA, Chain A"/>
    <property type="match status" value="1"/>
</dbReference>
<dbReference type="PANTHER" id="PTHR22916">
    <property type="entry name" value="GLYCOSYLTRANSFERASE"/>
    <property type="match status" value="1"/>
</dbReference>
<evidence type="ECO:0000313" key="2">
    <source>
        <dbReference type="EMBL" id="SEI73626.1"/>
    </source>
</evidence>
<gene>
    <name evidence="2" type="ORF">SAMN04487995_1943</name>
</gene>
<dbReference type="SUPFAM" id="SSF53448">
    <property type="entry name" value="Nucleotide-diphospho-sugar transferases"/>
    <property type="match status" value="1"/>
</dbReference>
<accession>A0A1H6T315</accession>
<keyword evidence="2" id="KW-0808">Transferase</keyword>
<dbReference type="STRING" id="408657.SAMN04487995_1943"/>
<dbReference type="AlphaFoldDB" id="A0A1H6T315"/>
<protein>
    <submittedName>
        <fullName evidence="2">Glycosyltransferase involved in cell wall bisynthesis</fullName>
    </submittedName>
</protein>
<proteinExistence type="predicted"/>
<dbReference type="InterPro" id="IPR001173">
    <property type="entry name" value="Glyco_trans_2-like"/>
</dbReference>
<dbReference type="GO" id="GO:0016758">
    <property type="term" value="F:hexosyltransferase activity"/>
    <property type="evidence" value="ECO:0007669"/>
    <property type="project" value="UniProtKB-ARBA"/>
</dbReference>
<evidence type="ECO:0000313" key="3">
    <source>
        <dbReference type="Proteomes" id="UP000199532"/>
    </source>
</evidence>
<dbReference type="CDD" id="cd04196">
    <property type="entry name" value="GT_2_like_d"/>
    <property type="match status" value="1"/>
</dbReference>
<dbReference type="PANTHER" id="PTHR22916:SF3">
    <property type="entry name" value="UDP-GLCNAC:BETAGAL BETA-1,3-N-ACETYLGLUCOSAMINYLTRANSFERASE-LIKE PROTEIN 1"/>
    <property type="match status" value="1"/>
</dbReference>
<sequence>MDSLPLISIALCTYNGEEFLEELMNSLLAQTYKNIEIIVVDDCSSDKTTDIIKAYRERYPFIHLFQNEQNLGYNKNFEKALSICSGELIAPCDQDDIWDKDKLKLQAEAIRTNQLIYHDSEFIDSAGKSMNLKISDKFNFYRGNHPAPFLFMNCVSGHSILMKKSLVKHVLPFPSGFHYDQWLAYIATNMGSIDFLEKPLVKYRQHQHNSTDLLAIRTPRKNSTERKIEKLKQESDWLKVCMDHSSEENFELISTLYQLSLKRNSSLASPDYGFEIWKHQEQLLYLMKKNKASRFFYTVRKIWGIGIKRLF</sequence>
<organism evidence="2 3">
    <name type="scientific">Dyadobacter koreensis</name>
    <dbReference type="NCBI Taxonomy" id="408657"/>
    <lineage>
        <taxon>Bacteria</taxon>
        <taxon>Pseudomonadati</taxon>
        <taxon>Bacteroidota</taxon>
        <taxon>Cytophagia</taxon>
        <taxon>Cytophagales</taxon>
        <taxon>Spirosomataceae</taxon>
        <taxon>Dyadobacter</taxon>
    </lineage>
</organism>
<dbReference type="Pfam" id="PF00535">
    <property type="entry name" value="Glycos_transf_2"/>
    <property type="match status" value="1"/>
</dbReference>
<feature type="domain" description="Glycosyltransferase 2-like" evidence="1">
    <location>
        <begin position="8"/>
        <end position="166"/>
    </location>
</feature>
<name>A0A1H6T315_9BACT</name>
<dbReference type="OrthoDB" id="9802649at2"/>
<evidence type="ECO:0000259" key="1">
    <source>
        <dbReference type="Pfam" id="PF00535"/>
    </source>
</evidence>
<dbReference type="RefSeq" id="WP_090334963.1">
    <property type="nucleotide sequence ID" value="NZ_FNXY01000003.1"/>
</dbReference>
<dbReference type="InterPro" id="IPR029044">
    <property type="entry name" value="Nucleotide-diphossugar_trans"/>
</dbReference>
<dbReference type="EMBL" id="FNXY01000003">
    <property type="protein sequence ID" value="SEI73626.1"/>
    <property type="molecule type" value="Genomic_DNA"/>
</dbReference>
<keyword evidence="3" id="KW-1185">Reference proteome</keyword>